<dbReference type="Proteomes" id="UP000334990">
    <property type="component" value="Unassembled WGS sequence"/>
</dbReference>
<evidence type="ECO:0000313" key="3">
    <source>
        <dbReference type="Proteomes" id="UP000334990"/>
    </source>
</evidence>
<reference evidence="2 3" key="1">
    <citation type="submission" date="2019-10" db="EMBL/GenBank/DDBJ databases">
        <title>Whole genome shotgun sequence of Acrocarpospora corrugata NBRC 13972.</title>
        <authorList>
            <person name="Ichikawa N."/>
            <person name="Kimura A."/>
            <person name="Kitahashi Y."/>
            <person name="Komaki H."/>
            <person name="Oguchi A."/>
        </authorList>
    </citation>
    <scope>NUCLEOTIDE SEQUENCE [LARGE SCALE GENOMIC DNA]</scope>
    <source>
        <strain evidence="2 3">NBRC 13972</strain>
    </source>
</reference>
<keyword evidence="3" id="KW-1185">Reference proteome</keyword>
<protein>
    <submittedName>
        <fullName evidence="2">Uncharacterized protein</fullName>
    </submittedName>
</protein>
<comment type="caution">
    <text evidence="2">The sequence shown here is derived from an EMBL/GenBank/DDBJ whole genome shotgun (WGS) entry which is preliminary data.</text>
</comment>
<evidence type="ECO:0000256" key="1">
    <source>
        <dbReference type="SAM" id="MobiDB-lite"/>
    </source>
</evidence>
<evidence type="ECO:0000313" key="2">
    <source>
        <dbReference type="EMBL" id="GER98229.1"/>
    </source>
</evidence>
<dbReference type="EMBL" id="BLAD01000035">
    <property type="protein sequence ID" value="GER98229.1"/>
    <property type="molecule type" value="Genomic_DNA"/>
</dbReference>
<name>A0A5M3VQC6_9ACTN</name>
<accession>A0A5M3VQC6</accession>
<organism evidence="2 3">
    <name type="scientific">Acrocarpospora corrugata</name>
    <dbReference type="NCBI Taxonomy" id="35763"/>
    <lineage>
        <taxon>Bacteria</taxon>
        <taxon>Bacillati</taxon>
        <taxon>Actinomycetota</taxon>
        <taxon>Actinomycetes</taxon>
        <taxon>Streptosporangiales</taxon>
        <taxon>Streptosporangiaceae</taxon>
        <taxon>Acrocarpospora</taxon>
    </lineage>
</organism>
<sequence length="90" mass="9218">MLETSAAVVAALATLVAGGNALLKELVGDDPRAATAATATEPDDRPNGRLPPMDLPLGVHAESNTVCLRVSAAGHAGQDPTFWANPHIRP</sequence>
<dbReference type="AlphaFoldDB" id="A0A5M3VQC6"/>
<feature type="region of interest" description="Disordered" evidence="1">
    <location>
        <begin position="31"/>
        <end position="56"/>
    </location>
</feature>
<proteinExistence type="predicted"/>
<gene>
    <name evidence="2" type="ORF">Acor_02910</name>
</gene>